<dbReference type="PANTHER" id="PTHR43081:SF17">
    <property type="entry name" value="BLL5647 PROTEIN"/>
    <property type="match status" value="1"/>
</dbReference>
<evidence type="ECO:0000256" key="3">
    <source>
        <dbReference type="ARBA" id="ARBA00023136"/>
    </source>
</evidence>
<dbReference type="PROSITE" id="PS50125">
    <property type="entry name" value="GUANYLATE_CYCLASE_2"/>
    <property type="match status" value="1"/>
</dbReference>
<dbReference type="InterPro" id="IPR029787">
    <property type="entry name" value="Nucleotide_cyclase"/>
</dbReference>
<dbReference type="SUPFAM" id="SSF54292">
    <property type="entry name" value="2Fe-2S ferredoxin-like"/>
    <property type="match status" value="1"/>
</dbReference>
<evidence type="ECO:0000256" key="2">
    <source>
        <dbReference type="ARBA" id="ARBA00022475"/>
    </source>
</evidence>
<sequence>MTASLPPMPSAAVWKLSGAQVINRLRLVTGLILFTYVLTHFSNHLLGLVSLDLMQAKQGDFMGFWWSKPGTYTLLGAVLIHLGLAYWALYRRRSLRLKRWEAMQLLTGALIPYMLIEHVITTRVAFELYDLQDSYTYVLWMLFGGEKQALQAATLVFAWLHGCIGLHYWLRLNPWYDRVKPWLFALAILMPTLVLISFFQTGREVMVMMRDPAWQAQTIAAMKLPPPDKAAHLIALRDGIRWGMLGLLALVFFARYARNLIEARQQQVRVHYHGGKAVAVPKGRTLLEISRMNNIPHASVCGGRGRCSTCRVRVGQGAEHLPPPDANEARVLARISAPPGVRLACQVRPDCDLEIAPLLPAQAMPHDGFAKPEQTHGVEMEIAVLFADLRGFTTLSEQKLPFDVVFILNRYFAEMGEAIGAAGGAVTQFSGDGVMALFGYEREDPTYAAQSALKAARRMAERLEALNQDFSHDLDAPLRMGIGIHQGLAIVGEMGHGRATGLTAIGDTVNTASRLEGLSKEFHAQLVVSEQVLARAGIGLEGAARHSIVPRGRTVPLEIFALARALDLPLLR</sequence>
<feature type="transmembrane region" description="Helical" evidence="4">
    <location>
        <begin position="25"/>
        <end position="51"/>
    </location>
</feature>
<dbReference type="RefSeq" id="WP_094409554.1">
    <property type="nucleotide sequence ID" value="NZ_BMJZ01000002.1"/>
</dbReference>
<keyword evidence="2" id="KW-1003">Cell membrane</keyword>
<dbReference type="EMBL" id="NOXS01000033">
    <property type="protein sequence ID" value="OYQ17992.1"/>
    <property type="molecule type" value="Genomic_DNA"/>
</dbReference>
<evidence type="ECO:0000256" key="1">
    <source>
        <dbReference type="ARBA" id="ARBA00004651"/>
    </source>
</evidence>
<dbReference type="SMART" id="SM00044">
    <property type="entry name" value="CYCc"/>
    <property type="match status" value="1"/>
</dbReference>
<dbReference type="InterPro" id="IPR001041">
    <property type="entry name" value="2Fe-2S_ferredoxin-type"/>
</dbReference>
<dbReference type="CDD" id="cd00207">
    <property type="entry name" value="fer2"/>
    <property type="match status" value="1"/>
</dbReference>
<feature type="transmembrane region" description="Helical" evidence="4">
    <location>
        <begin position="149"/>
        <end position="170"/>
    </location>
</feature>
<dbReference type="Gene3D" id="3.10.20.30">
    <property type="match status" value="1"/>
</dbReference>
<dbReference type="GO" id="GO:0004016">
    <property type="term" value="F:adenylate cyclase activity"/>
    <property type="evidence" value="ECO:0007669"/>
    <property type="project" value="UniProtKB-ARBA"/>
</dbReference>
<name>A0A255XM61_9PROT</name>
<dbReference type="InterPro" id="IPR012675">
    <property type="entry name" value="Beta-grasp_dom_sf"/>
</dbReference>
<dbReference type="InterPro" id="IPR036010">
    <property type="entry name" value="2Fe-2S_ferredoxin-like_sf"/>
</dbReference>
<feature type="transmembrane region" description="Helical" evidence="4">
    <location>
        <begin position="182"/>
        <end position="200"/>
    </location>
</feature>
<keyword evidence="4" id="KW-1133">Transmembrane helix</keyword>
<dbReference type="PROSITE" id="PS51085">
    <property type="entry name" value="2FE2S_FER_2"/>
    <property type="match status" value="1"/>
</dbReference>
<evidence type="ECO:0000313" key="8">
    <source>
        <dbReference type="Proteomes" id="UP000216361"/>
    </source>
</evidence>
<dbReference type="Gene3D" id="3.30.70.1230">
    <property type="entry name" value="Nucleotide cyclase"/>
    <property type="match status" value="1"/>
</dbReference>
<dbReference type="SUPFAM" id="SSF55073">
    <property type="entry name" value="Nucleotide cyclase"/>
    <property type="match status" value="1"/>
</dbReference>
<feature type="transmembrane region" description="Helical" evidence="4">
    <location>
        <begin position="71"/>
        <end position="89"/>
    </location>
</feature>
<evidence type="ECO:0000256" key="4">
    <source>
        <dbReference type="SAM" id="Phobius"/>
    </source>
</evidence>
<dbReference type="GO" id="GO:0035556">
    <property type="term" value="P:intracellular signal transduction"/>
    <property type="evidence" value="ECO:0007669"/>
    <property type="project" value="InterPro"/>
</dbReference>
<feature type="transmembrane region" description="Helical" evidence="4">
    <location>
        <begin position="110"/>
        <end position="129"/>
    </location>
</feature>
<gene>
    <name evidence="7" type="ORF">CHR90_13570</name>
</gene>
<evidence type="ECO:0000259" key="6">
    <source>
        <dbReference type="PROSITE" id="PS51085"/>
    </source>
</evidence>
<dbReference type="OrthoDB" id="9762462at2"/>
<keyword evidence="4" id="KW-0812">Transmembrane</keyword>
<dbReference type="CDD" id="cd07302">
    <property type="entry name" value="CHD"/>
    <property type="match status" value="1"/>
</dbReference>
<dbReference type="GO" id="GO:0051536">
    <property type="term" value="F:iron-sulfur cluster binding"/>
    <property type="evidence" value="ECO:0007669"/>
    <property type="project" value="InterPro"/>
</dbReference>
<feature type="domain" description="2Fe-2S ferredoxin-type" evidence="6">
    <location>
        <begin position="266"/>
        <end position="361"/>
    </location>
</feature>
<proteinExistence type="predicted"/>
<comment type="caution">
    <text evidence="7">The sequence shown here is derived from an EMBL/GenBank/DDBJ whole genome shotgun (WGS) entry which is preliminary data.</text>
</comment>
<dbReference type="SUPFAM" id="SSF81343">
    <property type="entry name" value="Fumarate reductase respiratory complex transmembrane subunits"/>
    <property type="match status" value="1"/>
</dbReference>
<evidence type="ECO:0000313" key="7">
    <source>
        <dbReference type="EMBL" id="OYQ17992.1"/>
    </source>
</evidence>
<evidence type="ECO:0008006" key="9">
    <source>
        <dbReference type="Google" id="ProtNLM"/>
    </source>
</evidence>
<feature type="domain" description="Guanylate cyclase" evidence="5">
    <location>
        <begin position="383"/>
        <end position="516"/>
    </location>
</feature>
<evidence type="ECO:0000259" key="5">
    <source>
        <dbReference type="PROSITE" id="PS50125"/>
    </source>
</evidence>
<dbReference type="Pfam" id="PF00111">
    <property type="entry name" value="Fer2"/>
    <property type="match status" value="1"/>
</dbReference>
<dbReference type="AlphaFoldDB" id="A0A255XM61"/>
<protein>
    <recommendedName>
        <fullName evidence="9">Adenylate/guanylate cyclase domain-containing protein</fullName>
    </recommendedName>
</protein>
<dbReference type="Proteomes" id="UP000216361">
    <property type="component" value="Unassembled WGS sequence"/>
</dbReference>
<dbReference type="PANTHER" id="PTHR43081">
    <property type="entry name" value="ADENYLATE CYCLASE, TERMINAL-DIFFERENTIATION SPECIFIC-RELATED"/>
    <property type="match status" value="1"/>
</dbReference>
<dbReference type="GO" id="GO:0005886">
    <property type="term" value="C:plasma membrane"/>
    <property type="evidence" value="ECO:0007669"/>
    <property type="project" value="UniProtKB-SubCell"/>
</dbReference>
<organism evidence="7 8">
    <name type="scientific">Elstera cyanobacteriorum</name>
    <dbReference type="NCBI Taxonomy" id="2022747"/>
    <lineage>
        <taxon>Bacteria</taxon>
        <taxon>Pseudomonadati</taxon>
        <taxon>Pseudomonadota</taxon>
        <taxon>Alphaproteobacteria</taxon>
        <taxon>Rhodospirillales</taxon>
        <taxon>Rhodospirillaceae</taxon>
        <taxon>Elstera</taxon>
    </lineage>
</organism>
<dbReference type="GO" id="GO:0006171">
    <property type="term" value="P:cAMP biosynthetic process"/>
    <property type="evidence" value="ECO:0007669"/>
    <property type="project" value="TreeGrafter"/>
</dbReference>
<reference evidence="7 8" key="1">
    <citation type="submission" date="2017-07" db="EMBL/GenBank/DDBJ databases">
        <title>Elstera cyanobacteriorum sp. nov., a novel bacterium isolated from cyanobacterial aggregates in a eutrophic lake.</title>
        <authorList>
            <person name="Cai H."/>
        </authorList>
    </citation>
    <scope>NUCLEOTIDE SEQUENCE [LARGE SCALE GENOMIC DNA]</scope>
    <source>
        <strain evidence="7 8">TH019</strain>
    </source>
</reference>
<dbReference type="InterPro" id="IPR001054">
    <property type="entry name" value="A/G_cyclase"/>
</dbReference>
<comment type="subcellular location">
    <subcellularLocation>
        <location evidence="1">Cell membrane</location>
        <topology evidence="1">Multi-pass membrane protein</topology>
    </subcellularLocation>
</comment>
<dbReference type="InterPro" id="IPR050697">
    <property type="entry name" value="Adenylyl/Guanylyl_Cyclase_3/4"/>
</dbReference>
<dbReference type="Pfam" id="PF00211">
    <property type="entry name" value="Guanylate_cyc"/>
    <property type="match status" value="1"/>
</dbReference>
<accession>A0A255XM61</accession>
<dbReference type="InterPro" id="IPR034804">
    <property type="entry name" value="SQR/QFR_C/D"/>
</dbReference>
<keyword evidence="3 4" id="KW-0472">Membrane</keyword>
<keyword evidence="8" id="KW-1185">Reference proteome</keyword>